<evidence type="ECO:0000313" key="1">
    <source>
        <dbReference type="EMBL" id="SCB30070.1"/>
    </source>
</evidence>
<proteinExistence type="predicted"/>
<dbReference type="RefSeq" id="WP_075854986.1">
    <property type="nucleotide sequence ID" value="NZ_FMAC01000007.1"/>
</dbReference>
<gene>
    <name evidence="1" type="ORF">GA0061100_107224</name>
</gene>
<keyword evidence="2" id="KW-1185">Reference proteome</keyword>
<dbReference type="EMBL" id="FMAC01000007">
    <property type="protein sequence ID" value="SCB30070.1"/>
    <property type="molecule type" value="Genomic_DNA"/>
</dbReference>
<accession>A0A1C3VQI2</accession>
<name>A0A1C3VQI2_9HYPH</name>
<dbReference type="AlphaFoldDB" id="A0A1C3VQI2"/>
<protein>
    <submittedName>
        <fullName evidence="1">Uncharacterized protein</fullName>
    </submittedName>
</protein>
<dbReference type="STRING" id="52131.GA0061100_107224"/>
<dbReference type="Proteomes" id="UP000186228">
    <property type="component" value="Unassembled WGS sequence"/>
</dbReference>
<sequence>MDKPLKLYRLVSIAADDDPNWLDAKSHGEVLVAARTARDTPIVATERELDFMDIDATPAQDKTTRMASVFRNEKLYTVIEVNNGREYRERGASDDNQHQTDDNIQPVYIHAHDIAQVRHDVLPRRVTTGIFQLRNIADGVSFHPRWERSRKAQ</sequence>
<reference evidence="2" key="1">
    <citation type="submission" date="2016-08" db="EMBL/GenBank/DDBJ databases">
        <authorList>
            <person name="Varghese N."/>
            <person name="Submissions Spin"/>
        </authorList>
    </citation>
    <scope>NUCLEOTIDE SEQUENCE [LARGE SCALE GENOMIC DNA]</scope>
    <source>
        <strain evidence="2">CCBAU 57015</strain>
    </source>
</reference>
<organism evidence="1 2">
    <name type="scientific">Rhizobium hainanense</name>
    <dbReference type="NCBI Taxonomy" id="52131"/>
    <lineage>
        <taxon>Bacteria</taxon>
        <taxon>Pseudomonadati</taxon>
        <taxon>Pseudomonadota</taxon>
        <taxon>Alphaproteobacteria</taxon>
        <taxon>Hyphomicrobiales</taxon>
        <taxon>Rhizobiaceae</taxon>
        <taxon>Rhizobium/Agrobacterium group</taxon>
        <taxon>Rhizobium</taxon>
    </lineage>
</organism>
<evidence type="ECO:0000313" key="2">
    <source>
        <dbReference type="Proteomes" id="UP000186228"/>
    </source>
</evidence>
<dbReference type="OrthoDB" id="8115447at2"/>